<evidence type="ECO:0000256" key="3">
    <source>
        <dbReference type="ARBA" id="ARBA00022833"/>
    </source>
</evidence>
<dbReference type="SMART" id="SM00132">
    <property type="entry name" value="LIM"/>
    <property type="match status" value="2"/>
</dbReference>
<feature type="region of interest" description="Disordered" evidence="6">
    <location>
        <begin position="323"/>
        <end position="393"/>
    </location>
</feature>
<dbReference type="CDD" id="cd09391">
    <property type="entry name" value="LIM1_Lrg1p_like"/>
    <property type="match status" value="1"/>
</dbReference>
<dbReference type="GO" id="GO:0005634">
    <property type="term" value="C:nucleus"/>
    <property type="evidence" value="ECO:0007669"/>
    <property type="project" value="TreeGrafter"/>
</dbReference>
<feature type="region of interest" description="Disordered" evidence="6">
    <location>
        <begin position="155"/>
        <end position="187"/>
    </location>
</feature>
<gene>
    <name evidence="8" type="ORF">FKW77_006001</name>
</gene>
<dbReference type="STRING" id="50376.A0A517LFK4"/>
<dbReference type="SUPFAM" id="SSF48452">
    <property type="entry name" value="TPR-like"/>
    <property type="match status" value="1"/>
</dbReference>
<feature type="region of interest" description="Disordered" evidence="6">
    <location>
        <begin position="505"/>
        <end position="535"/>
    </location>
</feature>
<feature type="domain" description="LIM zinc-binding" evidence="7">
    <location>
        <begin position="608"/>
        <end position="670"/>
    </location>
</feature>
<evidence type="ECO:0000259" key="7">
    <source>
        <dbReference type="PROSITE" id="PS50023"/>
    </source>
</evidence>
<proteinExistence type="predicted"/>
<dbReference type="GO" id="GO:0030695">
    <property type="term" value="F:GTPase regulator activity"/>
    <property type="evidence" value="ECO:0007669"/>
    <property type="project" value="UniProtKB-ARBA"/>
</dbReference>
<evidence type="ECO:0000256" key="6">
    <source>
        <dbReference type="SAM" id="MobiDB-lite"/>
    </source>
</evidence>
<keyword evidence="9" id="KW-1185">Reference proteome</keyword>
<dbReference type="AlphaFoldDB" id="A0A517LFK4"/>
<sequence length="712" mass="79252">MLQNLNATASGRLGVLRRPMMQVRLNMKLKEIGDFQQQVRSHYSGMQLTLGTINVNSSQQDLSRQLTDLKDQITLANNLALRQQVIQLGSSLDTLQDSQRISDHLRNLARDAESLRSSASTVIEGDRSTLWGGSVLGELSTDQYQDIRNWIPPPIEESLEGESMSSGPLSDGHTARADSDPDSDPEQELVEMFEKRGLQKLADREYEEAEKFLCKAISLRKPFSKSSTSLERIKANLADCYCQQGKWEDADGLLSGLSDSRNRLDILALKALLGKKKLLGKTHESYHHTLLLLACICEAQGDRVQGDGWRHFLPASLESRSRPVPLDEQLRPKTFTPSRLPETHQDPAAQPDPEGDAGNGPDRQSQKSVPRTRSASDDVASALREGTRADSLSMNRRRLSSLAIDNQMVNPAAGSLDAAQSTLDIGAVDVKSLMPYFFNSSVDDRTEAEISKPLRDDQPTIPSVLQDCDKTRDVSSSLHVAEAAENRRSSKWARMLDPKTWTFRNEEEESDDHHKPSSHVKSSSAPSASSTAVSVTAPPSSSVLSKLCGKCQQPLTGQFVRALGDTYHLECFICKDCGAIVARRFFPLQEGSVEFPLCETDHFRRLDLLCAGCGRACRGNYIPALEKKYHIECFKCQTDGCESVFGAEDDYYEHEDSVYCREHYVEHYAARCRKCKEPILGQFVEIWQNGSPGVWHPECYGLDRLPKSLMGL</sequence>
<keyword evidence="2" id="KW-0677">Repeat</keyword>
<dbReference type="PROSITE" id="PS50023">
    <property type="entry name" value="LIM_DOMAIN_2"/>
    <property type="match status" value="2"/>
</dbReference>
<evidence type="ECO:0000256" key="5">
    <source>
        <dbReference type="PROSITE-ProRule" id="PRU00125"/>
    </source>
</evidence>
<dbReference type="InterPro" id="IPR011990">
    <property type="entry name" value="TPR-like_helical_dom_sf"/>
</dbReference>
<dbReference type="Gene3D" id="2.10.110.10">
    <property type="entry name" value="Cysteine Rich Protein"/>
    <property type="match status" value="3"/>
</dbReference>
<evidence type="ECO:0000256" key="2">
    <source>
        <dbReference type="ARBA" id="ARBA00022737"/>
    </source>
</evidence>
<feature type="compositionally biased region" description="Low complexity" evidence="6">
    <location>
        <begin position="161"/>
        <end position="170"/>
    </location>
</feature>
<protein>
    <recommendedName>
        <fullName evidence="7">LIM zinc-binding domain-containing protein</fullName>
    </recommendedName>
</protein>
<dbReference type="GO" id="GO:0003712">
    <property type="term" value="F:transcription coregulator activity"/>
    <property type="evidence" value="ECO:0007669"/>
    <property type="project" value="TreeGrafter"/>
</dbReference>
<dbReference type="Proteomes" id="UP000316270">
    <property type="component" value="Chromosome 11"/>
</dbReference>
<feature type="compositionally biased region" description="Low complexity" evidence="6">
    <location>
        <begin position="519"/>
        <end position="535"/>
    </location>
</feature>
<dbReference type="OrthoDB" id="3934792at2759"/>
<evidence type="ECO:0000313" key="8">
    <source>
        <dbReference type="EMBL" id="QDS74422.1"/>
    </source>
</evidence>
<dbReference type="PANTHER" id="PTHR24205">
    <property type="entry name" value="FOUR AND A HALF LIM DOMAINS PROTEIN"/>
    <property type="match status" value="1"/>
</dbReference>
<feature type="domain" description="LIM zinc-binding" evidence="7">
    <location>
        <begin position="546"/>
        <end position="605"/>
    </location>
</feature>
<keyword evidence="4 5" id="KW-0440">LIM domain</keyword>
<evidence type="ECO:0000313" key="9">
    <source>
        <dbReference type="Proteomes" id="UP000316270"/>
    </source>
</evidence>
<dbReference type="EMBL" id="CP042195">
    <property type="protein sequence ID" value="QDS74422.1"/>
    <property type="molecule type" value="Genomic_DNA"/>
</dbReference>
<dbReference type="PANTHER" id="PTHR24205:SF16">
    <property type="entry name" value="GH01042P-RELATED"/>
    <property type="match status" value="1"/>
</dbReference>
<accession>A0A517LFK4</accession>
<name>A0A517LFK4_9PEZI</name>
<dbReference type="GO" id="GO:0046872">
    <property type="term" value="F:metal ion binding"/>
    <property type="evidence" value="ECO:0007669"/>
    <property type="project" value="UniProtKB-KW"/>
</dbReference>
<organism evidence="8 9">
    <name type="scientific">Venturia effusa</name>
    <dbReference type="NCBI Taxonomy" id="50376"/>
    <lineage>
        <taxon>Eukaryota</taxon>
        <taxon>Fungi</taxon>
        <taxon>Dikarya</taxon>
        <taxon>Ascomycota</taxon>
        <taxon>Pezizomycotina</taxon>
        <taxon>Dothideomycetes</taxon>
        <taxon>Pleosporomycetidae</taxon>
        <taxon>Venturiales</taxon>
        <taxon>Venturiaceae</taxon>
        <taxon>Venturia</taxon>
    </lineage>
</organism>
<reference evidence="8 9" key="1">
    <citation type="submission" date="2019-07" db="EMBL/GenBank/DDBJ databases">
        <title>Finished genome of Venturia effusa.</title>
        <authorList>
            <person name="Young C.A."/>
            <person name="Cox M.P."/>
            <person name="Ganley A.R.D."/>
            <person name="David W.J."/>
        </authorList>
    </citation>
    <scope>NUCLEOTIDE SEQUENCE [LARGE SCALE GENOMIC DNA]</scope>
    <source>
        <strain evidence="9">albino</strain>
    </source>
</reference>
<keyword evidence="3 5" id="KW-0862">Zinc</keyword>
<dbReference type="InterPro" id="IPR001781">
    <property type="entry name" value="Znf_LIM"/>
</dbReference>
<keyword evidence="1 5" id="KW-0479">Metal-binding</keyword>
<dbReference type="Pfam" id="PF00412">
    <property type="entry name" value="LIM"/>
    <property type="match status" value="2"/>
</dbReference>
<feature type="compositionally biased region" description="Polar residues" evidence="6">
    <location>
        <begin position="362"/>
        <end position="373"/>
    </location>
</feature>
<dbReference type="Gene3D" id="1.25.40.10">
    <property type="entry name" value="Tetratricopeptide repeat domain"/>
    <property type="match status" value="1"/>
</dbReference>
<evidence type="ECO:0000256" key="1">
    <source>
        <dbReference type="ARBA" id="ARBA00022723"/>
    </source>
</evidence>
<evidence type="ECO:0000256" key="4">
    <source>
        <dbReference type="ARBA" id="ARBA00023038"/>
    </source>
</evidence>
<dbReference type="SUPFAM" id="SSF57716">
    <property type="entry name" value="Glucocorticoid receptor-like (DNA-binding domain)"/>
    <property type="match status" value="3"/>
</dbReference>